<gene>
    <name evidence="7" type="ORF">MAGMO_1806</name>
</gene>
<dbReference type="PANTHER" id="PTHR43711">
    <property type="entry name" value="TWO-COMPONENT HISTIDINE KINASE"/>
    <property type="match status" value="1"/>
</dbReference>
<dbReference type="InterPro" id="IPR003661">
    <property type="entry name" value="HisK_dim/P_dom"/>
</dbReference>
<accession>A0A1S7LHV5</accession>
<dbReference type="AlphaFoldDB" id="A0A1S7LHV5"/>
<evidence type="ECO:0000256" key="3">
    <source>
        <dbReference type="ARBA" id="ARBA00022679"/>
    </source>
</evidence>
<dbReference type="EC" id="2.7.13.3" evidence="2"/>
<proteinExistence type="predicted"/>
<dbReference type="InterPro" id="IPR036097">
    <property type="entry name" value="HisK_dim/P_sf"/>
</dbReference>
<keyword evidence="5" id="KW-0902">Two-component regulatory system</keyword>
<name>A0A1S7LHV5_MAGMO</name>
<evidence type="ECO:0000256" key="1">
    <source>
        <dbReference type="ARBA" id="ARBA00000085"/>
    </source>
</evidence>
<keyword evidence="4" id="KW-0418">Kinase</keyword>
<keyword evidence="3" id="KW-0808">Transferase</keyword>
<evidence type="ECO:0000259" key="6">
    <source>
        <dbReference type="SMART" id="SM00388"/>
    </source>
</evidence>
<dbReference type="PANTHER" id="PTHR43711:SF31">
    <property type="entry name" value="HISTIDINE KINASE"/>
    <property type="match status" value="1"/>
</dbReference>
<protein>
    <recommendedName>
        <fullName evidence="2">histidine kinase</fullName>
        <ecNumber evidence="2">2.7.13.3</ecNumber>
    </recommendedName>
</protein>
<evidence type="ECO:0000313" key="7">
    <source>
        <dbReference type="EMBL" id="CRH05983.1"/>
    </source>
</evidence>
<dbReference type="GO" id="GO:0000155">
    <property type="term" value="F:phosphorelay sensor kinase activity"/>
    <property type="evidence" value="ECO:0007669"/>
    <property type="project" value="InterPro"/>
</dbReference>
<feature type="domain" description="Signal transduction histidine kinase dimerisation/phosphoacceptor" evidence="6">
    <location>
        <begin position="13"/>
        <end position="79"/>
    </location>
</feature>
<dbReference type="Pfam" id="PF00512">
    <property type="entry name" value="HisKA"/>
    <property type="match status" value="1"/>
</dbReference>
<comment type="catalytic activity">
    <reaction evidence="1">
        <text>ATP + protein L-histidine = ADP + protein N-phospho-L-histidine.</text>
        <dbReference type="EC" id="2.7.13.3"/>
    </reaction>
</comment>
<evidence type="ECO:0000256" key="5">
    <source>
        <dbReference type="ARBA" id="ARBA00023012"/>
    </source>
</evidence>
<evidence type="ECO:0000256" key="2">
    <source>
        <dbReference type="ARBA" id="ARBA00012438"/>
    </source>
</evidence>
<dbReference type="Gene3D" id="1.10.287.130">
    <property type="match status" value="1"/>
</dbReference>
<sequence>MSEAEGSQPESTINNALIKHLAHELRTPLNGILGHLQLAQSHTKLPAELKSQLEGIGKSCQNLDWLLTSILDYSQISQHDWQLEQAPLPIARLKQRLQQQLEQRFGSVQERLTLSFDASLPEYIHGDAKRLQHLLYIMCKTVLKHPEIQHVTLTCRHASSTPQALQWTLDSHPTLNTHHITFSEMEKRYCNHLLKQMGHHEGIDTWSSTPWGWSMTLPTLSTDPEPSVKPIEDVLIIEQADGEAAKELAYAFQALEIPSHIDKGPCESLKVEQQLLCLPSSNTHLYEQAVTDKIFLTYGSTKPEVSFRHTYLGHLFTPIRLGTLRQLLASKMIPIETEKPAPPAPSTKQDLQTIQLPEQDLRMLTEWVQLGMMNKLIQWAEKHMQNHPQHIAFCHSLQQLATGVDRPGLEALLQALPSTDTWD</sequence>
<dbReference type="InterPro" id="IPR050736">
    <property type="entry name" value="Sensor_HK_Regulatory"/>
</dbReference>
<reference evidence="7" key="1">
    <citation type="submission" date="2015-04" db="EMBL/GenBank/DDBJ databases">
        <authorList>
            <person name="Syromyatnikov M.Y."/>
            <person name="Popov V.N."/>
        </authorList>
    </citation>
    <scope>NUCLEOTIDE SEQUENCE</scope>
    <source>
        <strain evidence="7">MO-1</strain>
    </source>
</reference>
<evidence type="ECO:0000256" key="4">
    <source>
        <dbReference type="ARBA" id="ARBA00022777"/>
    </source>
</evidence>
<dbReference type="EMBL" id="LO017727">
    <property type="protein sequence ID" value="CRH05983.1"/>
    <property type="molecule type" value="Genomic_DNA"/>
</dbReference>
<organism evidence="7">
    <name type="scientific">Magnetococcus massalia (strain MO-1)</name>
    <dbReference type="NCBI Taxonomy" id="451514"/>
    <lineage>
        <taxon>Bacteria</taxon>
        <taxon>Pseudomonadati</taxon>
        <taxon>Pseudomonadota</taxon>
        <taxon>Magnetococcia</taxon>
        <taxon>Magnetococcales</taxon>
        <taxon>Magnetococcaceae</taxon>
        <taxon>Magnetococcus</taxon>
    </lineage>
</organism>
<dbReference type="SMART" id="SM00388">
    <property type="entry name" value="HisKA"/>
    <property type="match status" value="1"/>
</dbReference>
<dbReference type="CDD" id="cd00082">
    <property type="entry name" value="HisKA"/>
    <property type="match status" value="1"/>
</dbReference>
<dbReference type="SUPFAM" id="SSF47384">
    <property type="entry name" value="Homodimeric domain of signal transducing histidine kinase"/>
    <property type="match status" value="1"/>
</dbReference>